<dbReference type="SUPFAM" id="SSF57625">
    <property type="entry name" value="Invertebrate chitin-binding proteins"/>
    <property type="match status" value="1"/>
</dbReference>
<dbReference type="PROSITE" id="PS50940">
    <property type="entry name" value="CHIT_BIND_II"/>
    <property type="match status" value="1"/>
</dbReference>
<evidence type="ECO:0000259" key="2">
    <source>
        <dbReference type="PROSITE" id="PS50940"/>
    </source>
</evidence>
<proteinExistence type="predicted"/>
<evidence type="ECO:0000256" key="1">
    <source>
        <dbReference type="SAM" id="SignalP"/>
    </source>
</evidence>
<gene>
    <name evidence="3" type="ORF">ANN_12745</name>
</gene>
<keyword evidence="1" id="KW-0732">Signal</keyword>
<dbReference type="InterPro" id="IPR004244">
    <property type="entry name" value="Transposase_22"/>
</dbReference>
<feature type="chain" id="PRO_5045475736" description="Chitin-binding type-2 domain-containing protein" evidence="1">
    <location>
        <begin position="42"/>
        <end position="353"/>
    </location>
</feature>
<feature type="signal peptide" evidence="1">
    <location>
        <begin position="1"/>
        <end position="41"/>
    </location>
</feature>
<protein>
    <recommendedName>
        <fullName evidence="2">Chitin-binding type-2 domain-containing protein</fullName>
    </recommendedName>
</protein>
<dbReference type="InterPro" id="IPR002557">
    <property type="entry name" value="Chitin-bd_dom"/>
</dbReference>
<feature type="domain" description="Chitin-binding type-2" evidence="2">
    <location>
        <begin position="97"/>
        <end position="159"/>
    </location>
</feature>
<name>A0ABQ8TJL6_PERAM</name>
<sequence length="353" mass="39742">MAGLCKGGNEPSGSLKAIFLCLLRVLYTARLQVGYLTVVSADRLRSTCTDVGLDCAADNTAVLLCIKTPTGFQEVNVEECGAGYHCSYVTKQCVPETYKCHQQGVFPDPYDCHKYYYCGEVPSGETEYDGEVNYCIKYYHFDVLTGQCQQYASPGECENGAQPVPQCTAPAQSGPLEANANYYYVCAKTADGHLYPKVFKCADKQYYDAVKKEPDDLEQYQRRQSLRIFGVEETEGENTDSIARDIAVKIGVELSDTDIDRSHRVGRKSENKHRPIIVKFVSYRKRSEMYRNKKKLKNSGIVLREDLIQLRYKLLQDCITRFGLRNVWTVDGAIMVSTENGKRRITSAADIEC</sequence>
<dbReference type="Gene3D" id="2.170.140.10">
    <property type="entry name" value="Chitin binding domain"/>
    <property type="match status" value="1"/>
</dbReference>
<dbReference type="Proteomes" id="UP001148838">
    <property type="component" value="Unassembled WGS sequence"/>
</dbReference>
<organism evidence="3 4">
    <name type="scientific">Periplaneta americana</name>
    <name type="common">American cockroach</name>
    <name type="synonym">Blatta americana</name>
    <dbReference type="NCBI Taxonomy" id="6978"/>
    <lineage>
        <taxon>Eukaryota</taxon>
        <taxon>Metazoa</taxon>
        <taxon>Ecdysozoa</taxon>
        <taxon>Arthropoda</taxon>
        <taxon>Hexapoda</taxon>
        <taxon>Insecta</taxon>
        <taxon>Pterygota</taxon>
        <taxon>Neoptera</taxon>
        <taxon>Polyneoptera</taxon>
        <taxon>Dictyoptera</taxon>
        <taxon>Blattodea</taxon>
        <taxon>Blattoidea</taxon>
        <taxon>Blattidae</taxon>
        <taxon>Blattinae</taxon>
        <taxon>Periplaneta</taxon>
    </lineage>
</organism>
<reference evidence="3 4" key="1">
    <citation type="journal article" date="2022" name="Allergy">
        <title>Genome assembly and annotation of Periplaneta americana reveal a comprehensive cockroach allergen profile.</title>
        <authorList>
            <person name="Wang L."/>
            <person name="Xiong Q."/>
            <person name="Saelim N."/>
            <person name="Wang L."/>
            <person name="Nong W."/>
            <person name="Wan A.T."/>
            <person name="Shi M."/>
            <person name="Liu X."/>
            <person name="Cao Q."/>
            <person name="Hui J.H.L."/>
            <person name="Sookrung N."/>
            <person name="Leung T.F."/>
            <person name="Tungtrongchitr A."/>
            <person name="Tsui S.K.W."/>
        </authorList>
    </citation>
    <scope>NUCLEOTIDE SEQUENCE [LARGE SCALE GENOMIC DNA]</scope>
    <source>
        <strain evidence="3">PWHHKU_190912</strain>
    </source>
</reference>
<keyword evidence="4" id="KW-1185">Reference proteome</keyword>
<dbReference type="InterPro" id="IPR036508">
    <property type="entry name" value="Chitin-bd_dom_sf"/>
</dbReference>
<comment type="caution">
    <text evidence="3">The sequence shown here is derived from an EMBL/GenBank/DDBJ whole genome shotgun (WGS) entry which is preliminary data.</text>
</comment>
<evidence type="ECO:0000313" key="3">
    <source>
        <dbReference type="EMBL" id="KAJ4446059.1"/>
    </source>
</evidence>
<evidence type="ECO:0000313" key="4">
    <source>
        <dbReference type="Proteomes" id="UP001148838"/>
    </source>
</evidence>
<dbReference type="EMBL" id="JAJSOF020000009">
    <property type="protein sequence ID" value="KAJ4446059.1"/>
    <property type="molecule type" value="Genomic_DNA"/>
</dbReference>
<dbReference type="Gene3D" id="3.30.70.1820">
    <property type="entry name" value="L1 transposable element, RRM domain"/>
    <property type="match status" value="1"/>
</dbReference>
<dbReference type="PANTHER" id="PTHR11505">
    <property type="entry name" value="L1 TRANSPOSABLE ELEMENT-RELATED"/>
    <property type="match status" value="1"/>
</dbReference>
<accession>A0ABQ8TJL6</accession>